<evidence type="ECO:0000313" key="4">
    <source>
        <dbReference type="Proteomes" id="UP001165962"/>
    </source>
</evidence>
<keyword evidence="1" id="KW-0175">Coiled coil</keyword>
<evidence type="ECO:0000256" key="1">
    <source>
        <dbReference type="SAM" id="Coils"/>
    </source>
</evidence>
<comment type="caution">
    <text evidence="3">The sequence shown here is derived from an EMBL/GenBank/DDBJ whole genome shotgun (WGS) entry which is preliminary data.</text>
</comment>
<feature type="compositionally biased region" description="Basic and acidic residues" evidence="2">
    <location>
        <begin position="304"/>
        <end position="316"/>
    </location>
</feature>
<dbReference type="EMBL" id="JAAOIW010000011">
    <property type="protein sequence ID" value="NHN33195.1"/>
    <property type="molecule type" value="Genomic_DNA"/>
</dbReference>
<evidence type="ECO:0000313" key="3">
    <source>
        <dbReference type="EMBL" id="NHN33195.1"/>
    </source>
</evidence>
<reference evidence="3" key="1">
    <citation type="submission" date="2020-03" db="EMBL/GenBank/DDBJ databases">
        <title>Draft sequencing of Paenibacilllus sp. S3N08.</title>
        <authorList>
            <person name="Kim D.-U."/>
        </authorList>
    </citation>
    <scope>NUCLEOTIDE SEQUENCE</scope>
    <source>
        <strain evidence="3">S3N08</strain>
    </source>
</reference>
<keyword evidence="4" id="KW-1185">Reference proteome</keyword>
<dbReference type="Proteomes" id="UP001165962">
    <property type="component" value="Unassembled WGS sequence"/>
</dbReference>
<sequence>MSEKIERTQKLYKPTIEGREKAEKLFRESGILFEGDFLDHVMSTYELQQMKNGLGAGYQKQISSIEYHVKSLVDHFTSMLTTEQGDRIQLSEGYEEKLNELALQLSVQQDELTEHKKIEQLMKEEQKGLEKDLVDLQKESGNLTQINNKNEEILVENKERIERLSKMVTDGQEAVLQKQELESKIFEITKLSEKQAEELQASREVIESIRLVHEDQIKMLTDKHADELQRAAERAILAQETALLTIERRLTEEFTNERLELSREIRNLEKRHSNEIRTLYSDMDKLRQQLADAQVLQSSKQPARTKEKQDEGKDKP</sequence>
<organism evidence="3 4">
    <name type="scientific">Paenibacillus agricola</name>
    <dbReference type="NCBI Taxonomy" id="2716264"/>
    <lineage>
        <taxon>Bacteria</taxon>
        <taxon>Bacillati</taxon>
        <taxon>Bacillota</taxon>
        <taxon>Bacilli</taxon>
        <taxon>Bacillales</taxon>
        <taxon>Paenibacillaceae</taxon>
        <taxon>Paenibacillus</taxon>
    </lineage>
</organism>
<feature type="region of interest" description="Disordered" evidence="2">
    <location>
        <begin position="292"/>
        <end position="316"/>
    </location>
</feature>
<proteinExistence type="predicted"/>
<gene>
    <name evidence="3" type="ORF">G9U52_25615</name>
</gene>
<feature type="coiled-coil region" evidence="1">
    <location>
        <begin position="91"/>
        <end position="139"/>
    </location>
</feature>
<name>A0ABX0JHK2_9BACL</name>
<dbReference type="RefSeq" id="WP_166153507.1">
    <property type="nucleotide sequence ID" value="NZ_JAAOIW010000011.1"/>
</dbReference>
<accession>A0ABX0JHK2</accession>
<evidence type="ECO:0000256" key="2">
    <source>
        <dbReference type="SAM" id="MobiDB-lite"/>
    </source>
</evidence>
<protein>
    <submittedName>
        <fullName evidence="3">Uncharacterized protein</fullName>
    </submittedName>
</protein>